<feature type="region of interest" description="Disordered" evidence="6">
    <location>
        <begin position="322"/>
        <end position="375"/>
    </location>
</feature>
<evidence type="ECO:0000313" key="9">
    <source>
        <dbReference type="Proteomes" id="UP001153678"/>
    </source>
</evidence>
<dbReference type="AlphaFoldDB" id="A0A9W4SAQ3"/>
<accession>A0A9W4SAQ3</accession>
<dbReference type="OrthoDB" id="1470711at2759"/>
<dbReference type="SUPFAM" id="SSF52540">
    <property type="entry name" value="P-loop containing nucleoside triphosphate hydrolases"/>
    <property type="match status" value="1"/>
</dbReference>
<gene>
    <name evidence="8" type="ORF">FWILDA_LOCUS191</name>
</gene>
<evidence type="ECO:0000256" key="5">
    <source>
        <dbReference type="SAM" id="Coils"/>
    </source>
</evidence>
<keyword evidence="4" id="KW-0067">ATP-binding</keyword>
<feature type="compositionally biased region" description="Pro residues" evidence="6">
    <location>
        <begin position="327"/>
        <end position="371"/>
    </location>
</feature>
<name>A0A9W4SAQ3_9GLOM</name>
<dbReference type="PANTHER" id="PTHR11070:SF2">
    <property type="entry name" value="ATP-DEPENDENT DNA HELICASE SRS2"/>
    <property type="match status" value="1"/>
</dbReference>
<evidence type="ECO:0000256" key="6">
    <source>
        <dbReference type="SAM" id="MobiDB-lite"/>
    </source>
</evidence>
<dbReference type="Gene3D" id="3.40.50.300">
    <property type="entry name" value="P-loop containing nucleotide triphosphate hydrolases"/>
    <property type="match status" value="1"/>
</dbReference>
<feature type="coiled-coil region" evidence="5">
    <location>
        <begin position="267"/>
        <end position="301"/>
    </location>
</feature>
<dbReference type="Gene3D" id="1.10.486.10">
    <property type="entry name" value="PCRA, domain 4"/>
    <property type="match status" value="1"/>
</dbReference>
<dbReference type="GO" id="GO:0005829">
    <property type="term" value="C:cytosol"/>
    <property type="evidence" value="ECO:0007669"/>
    <property type="project" value="TreeGrafter"/>
</dbReference>
<comment type="caution">
    <text evidence="8">The sequence shown here is derived from an EMBL/GenBank/DDBJ whole genome shotgun (WGS) entry which is preliminary data.</text>
</comment>
<evidence type="ECO:0000256" key="2">
    <source>
        <dbReference type="ARBA" id="ARBA00022801"/>
    </source>
</evidence>
<proteinExistence type="predicted"/>
<dbReference type="Pfam" id="PF13361">
    <property type="entry name" value="UvrD_C"/>
    <property type="match status" value="1"/>
</dbReference>
<dbReference type="GO" id="GO:0016787">
    <property type="term" value="F:hydrolase activity"/>
    <property type="evidence" value="ECO:0007669"/>
    <property type="project" value="UniProtKB-KW"/>
</dbReference>
<keyword evidence="2" id="KW-0378">Hydrolase</keyword>
<evidence type="ECO:0000256" key="3">
    <source>
        <dbReference type="ARBA" id="ARBA00022806"/>
    </source>
</evidence>
<dbReference type="PROSITE" id="PS51217">
    <property type="entry name" value="UVRD_HELICASE_CTER"/>
    <property type="match status" value="1"/>
</dbReference>
<dbReference type="GO" id="GO:0003677">
    <property type="term" value="F:DNA binding"/>
    <property type="evidence" value="ECO:0007669"/>
    <property type="project" value="InterPro"/>
</dbReference>
<keyword evidence="5" id="KW-0175">Coiled coil</keyword>
<feature type="domain" description="UvrD-like helicase C-terminal" evidence="7">
    <location>
        <begin position="1"/>
        <end position="164"/>
    </location>
</feature>
<keyword evidence="3" id="KW-0347">Helicase</keyword>
<dbReference type="Proteomes" id="UP001153678">
    <property type="component" value="Unassembled WGS sequence"/>
</dbReference>
<dbReference type="PANTHER" id="PTHR11070">
    <property type="entry name" value="UVRD / RECB / PCRA DNA HELICASE FAMILY MEMBER"/>
    <property type="match status" value="1"/>
</dbReference>
<dbReference type="InterPro" id="IPR027417">
    <property type="entry name" value="P-loop_NTPase"/>
</dbReference>
<evidence type="ECO:0000313" key="8">
    <source>
        <dbReference type="EMBL" id="CAI2161720.1"/>
    </source>
</evidence>
<dbReference type="InterPro" id="IPR000212">
    <property type="entry name" value="DNA_helicase_UvrD/REP"/>
</dbReference>
<evidence type="ECO:0000256" key="1">
    <source>
        <dbReference type="ARBA" id="ARBA00022741"/>
    </source>
</evidence>
<dbReference type="GO" id="GO:0043138">
    <property type="term" value="F:3'-5' DNA helicase activity"/>
    <property type="evidence" value="ECO:0007669"/>
    <property type="project" value="TreeGrafter"/>
</dbReference>
<keyword evidence="9" id="KW-1185">Reference proteome</keyword>
<keyword evidence="1" id="KW-0547">Nucleotide-binding</keyword>
<dbReference type="GO" id="GO:0000725">
    <property type="term" value="P:recombinational repair"/>
    <property type="evidence" value="ECO:0007669"/>
    <property type="project" value="TreeGrafter"/>
</dbReference>
<dbReference type="InterPro" id="IPR014017">
    <property type="entry name" value="DNA_helicase_UvrD-like_C"/>
</dbReference>
<evidence type="ECO:0000256" key="4">
    <source>
        <dbReference type="ARBA" id="ARBA00022840"/>
    </source>
</evidence>
<dbReference type="GO" id="GO:0033202">
    <property type="term" value="C:DNA helicase complex"/>
    <property type="evidence" value="ECO:0007669"/>
    <property type="project" value="TreeGrafter"/>
</dbReference>
<reference evidence="8" key="1">
    <citation type="submission" date="2022-08" db="EMBL/GenBank/DDBJ databases">
        <authorList>
            <person name="Kallberg Y."/>
            <person name="Tangrot J."/>
            <person name="Rosling A."/>
        </authorList>
    </citation>
    <scope>NUCLEOTIDE SEQUENCE</scope>
    <source>
        <strain evidence="8">Wild A</strain>
    </source>
</reference>
<sequence length="473" mass="54052">MELTSQKIPYEILGSFKFIEREEIKDVLAFCRTIIYQDNLALLRVLGLQEKIGIRTIEKIEKSSEEEGISIYSYLNKSAPVASSSQDKLATPTQLEKINEVIQKINNHQTKAFKNQKNKRRKEYSNLDELLNNFLQWLIIAFEDKKLIKTRNNLILSSVHQAKGLEFEVVFFVYLDRGTLPYRETQDITEERRLFYVGITRAKKFLYLVSTPQTETKKLTSVRIVHQLQTHLTSQKSQLSKLKTTAQSQTALLADKSYTDTLTPTKLAELQQALNTNKQKVFQLETRINNLEKQLKNLASQPNLEQTKLIQQLEQESKAISNSLGIPFPPLPKPDTPTPPEEPNPQPSPTPPPENPTPQPPQSPPPTPPNNNPLAQTKKEALEKIDNPTAEEKQKINQADSSPKVMKELSGILRERILSDISEWCIFFADDRGVIIDADTMGLIVYEKGIFEESDYRQIRQAFIQEIIDNPSQ</sequence>
<organism evidence="8 9">
    <name type="scientific">Funneliformis geosporum</name>
    <dbReference type="NCBI Taxonomy" id="1117311"/>
    <lineage>
        <taxon>Eukaryota</taxon>
        <taxon>Fungi</taxon>
        <taxon>Fungi incertae sedis</taxon>
        <taxon>Mucoromycota</taxon>
        <taxon>Glomeromycotina</taxon>
        <taxon>Glomeromycetes</taxon>
        <taxon>Glomerales</taxon>
        <taxon>Glomeraceae</taxon>
        <taxon>Funneliformis</taxon>
    </lineage>
</organism>
<dbReference type="GO" id="GO:0005524">
    <property type="term" value="F:ATP binding"/>
    <property type="evidence" value="ECO:0007669"/>
    <property type="project" value="UniProtKB-KW"/>
</dbReference>
<protein>
    <submittedName>
        <fullName evidence="8">1295_t:CDS:1</fullName>
    </submittedName>
</protein>
<evidence type="ECO:0000259" key="7">
    <source>
        <dbReference type="PROSITE" id="PS51217"/>
    </source>
</evidence>
<dbReference type="EMBL" id="CAMKVN010000012">
    <property type="protein sequence ID" value="CAI2161720.1"/>
    <property type="molecule type" value="Genomic_DNA"/>
</dbReference>